<proteinExistence type="predicted"/>
<evidence type="ECO:0000313" key="1">
    <source>
        <dbReference type="EMBL" id="JAE26174.1"/>
    </source>
</evidence>
<reference evidence="1" key="2">
    <citation type="journal article" date="2015" name="Data Brief">
        <title>Shoot transcriptome of the giant reed, Arundo donax.</title>
        <authorList>
            <person name="Barrero R.A."/>
            <person name="Guerrero F.D."/>
            <person name="Moolhuijzen P."/>
            <person name="Goolsby J.A."/>
            <person name="Tidwell J."/>
            <person name="Bellgard S.E."/>
            <person name="Bellgard M.I."/>
        </authorList>
    </citation>
    <scope>NUCLEOTIDE SEQUENCE</scope>
    <source>
        <tissue evidence="1">Shoot tissue taken approximately 20 cm above the soil surface</tissue>
    </source>
</reference>
<dbReference type="EMBL" id="GBRH01171722">
    <property type="protein sequence ID" value="JAE26174.1"/>
    <property type="molecule type" value="Transcribed_RNA"/>
</dbReference>
<sequence length="22" mass="2554">MQLTYNEPALQFNIQTASAHYL</sequence>
<protein>
    <submittedName>
        <fullName evidence="1">Uncharacterized protein</fullName>
    </submittedName>
</protein>
<accession>A0A0A9GS03</accession>
<organism evidence="1">
    <name type="scientific">Arundo donax</name>
    <name type="common">Giant reed</name>
    <name type="synonym">Donax arundinaceus</name>
    <dbReference type="NCBI Taxonomy" id="35708"/>
    <lineage>
        <taxon>Eukaryota</taxon>
        <taxon>Viridiplantae</taxon>
        <taxon>Streptophyta</taxon>
        <taxon>Embryophyta</taxon>
        <taxon>Tracheophyta</taxon>
        <taxon>Spermatophyta</taxon>
        <taxon>Magnoliopsida</taxon>
        <taxon>Liliopsida</taxon>
        <taxon>Poales</taxon>
        <taxon>Poaceae</taxon>
        <taxon>PACMAD clade</taxon>
        <taxon>Arundinoideae</taxon>
        <taxon>Arundineae</taxon>
        <taxon>Arundo</taxon>
    </lineage>
</organism>
<name>A0A0A9GS03_ARUDO</name>
<dbReference type="AlphaFoldDB" id="A0A0A9GS03"/>
<reference evidence="1" key="1">
    <citation type="submission" date="2014-09" db="EMBL/GenBank/DDBJ databases">
        <authorList>
            <person name="Magalhaes I.L.F."/>
            <person name="Oliveira U."/>
            <person name="Santos F.R."/>
            <person name="Vidigal T.H.D.A."/>
            <person name="Brescovit A.D."/>
            <person name="Santos A.J."/>
        </authorList>
    </citation>
    <scope>NUCLEOTIDE SEQUENCE</scope>
    <source>
        <tissue evidence="1">Shoot tissue taken approximately 20 cm above the soil surface</tissue>
    </source>
</reference>